<keyword evidence="7" id="KW-1185">Reference proteome</keyword>
<dbReference type="PANTHER" id="PTHR16166:SF97">
    <property type="entry name" value="INTERMEMBRANE LIPID TRANSFER PROTEIN VPS13F"/>
    <property type="match status" value="1"/>
</dbReference>
<proteinExistence type="predicted"/>
<evidence type="ECO:0000256" key="4">
    <source>
        <dbReference type="SAM" id="MobiDB-lite"/>
    </source>
</evidence>
<feature type="region of interest" description="Disordered" evidence="4">
    <location>
        <begin position="557"/>
        <end position="656"/>
    </location>
</feature>
<organism evidence="6 7">
    <name type="scientific">Heterostelium pallidum (strain ATCC 26659 / Pp 5 / PN500)</name>
    <name type="common">Cellular slime mold</name>
    <name type="synonym">Polysphondylium pallidum</name>
    <dbReference type="NCBI Taxonomy" id="670386"/>
    <lineage>
        <taxon>Eukaryota</taxon>
        <taxon>Amoebozoa</taxon>
        <taxon>Evosea</taxon>
        <taxon>Eumycetozoa</taxon>
        <taxon>Dictyostelia</taxon>
        <taxon>Acytosteliales</taxon>
        <taxon>Acytosteliaceae</taxon>
        <taxon>Heterostelium</taxon>
    </lineage>
</organism>
<feature type="compositionally biased region" description="Low complexity" evidence="4">
    <location>
        <begin position="1058"/>
        <end position="1125"/>
    </location>
</feature>
<dbReference type="GO" id="GO:0045053">
    <property type="term" value="P:protein retention in Golgi apparatus"/>
    <property type="evidence" value="ECO:0007669"/>
    <property type="project" value="TreeGrafter"/>
</dbReference>
<evidence type="ECO:0000313" key="6">
    <source>
        <dbReference type="EMBL" id="EFA76521.1"/>
    </source>
</evidence>
<comment type="caution">
    <text evidence="6">The sequence shown here is derived from an EMBL/GenBank/DDBJ whole genome shotgun (WGS) entry which is preliminary data.</text>
</comment>
<evidence type="ECO:0000259" key="5">
    <source>
        <dbReference type="Pfam" id="PF12624"/>
    </source>
</evidence>
<keyword evidence="2" id="KW-0813">Transport</keyword>
<feature type="compositionally biased region" description="Low complexity" evidence="4">
    <location>
        <begin position="557"/>
        <end position="655"/>
    </location>
</feature>
<feature type="compositionally biased region" description="Polar residues" evidence="4">
    <location>
        <begin position="1256"/>
        <end position="1265"/>
    </location>
</feature>
<dbReference type="GO" id="GO:0006623">
    <property type="term" value="P:protein targeting to vacuole"/>
    <property type="evidence" value="ECO:0007669"/>
    <property type="project" value="TreeGrafter"/>
</dbReference>
<dbReference type="PANTHER" id="PTHR16166">
    <property type="entry name" value="VACUOLAR PROTEIN SORTING-ASSOCIATED PROTEIN VPS13"/>
    <property type="match status" value="1"/>
</dbReference>
<dbReference type="InParanoid" id="D3BQV1"/>
<dbReference type="InterPro" id="IPR026847">
    <property type="entry name" value="VPS13"/>
</dbReference>
<dbReference type="Pfam" id="PF12624">
    <property type="entry name" value="VPS13_N"/>
    <property type="match status" value="1"/>
</dbReference>
<dbReference type="GO" id="GO:0016020">
    <property type="term" value="C:membrane"/>
    <property type="evidence" value="ECO:0007669"/>
    <property type="project" value="UniProtKB-SubCell"/>
</dbReference>
<evidence type="ECO:0000256" key="1">
    <source>
        <dbReference type="ARBA" id="ARBA00004170"/>
    </source>
</evidence>
<dbReference type="EMBL" id="ADBJ01000047">
    <property type="protein sequence ID" value="EFA76521.1"/>
    <property type="molecule type" value="Genomic_DNA"/>
</dbReference>
<comment type="subcellular location">
    <subcellularLocation>
        <location evidence="1">Membrane</location>
        <topology evidence="1">Peripheral membrane protein</topology>
    </subcellularLocation>
</comment>
<evidence type="ECO:0000256" key="2">
    <source>
        <dbReference type="ARBA" id="ARBA00022448"/>
    </source>
</evidence>
<feature type="domain" description="Chorein N-terminal" evidence="5">
    <location>
        <begin position="102"/>
        <end position="1352"/>
    </location>
</feature>
<feature type="compositionally biased region" description="Basic and acidic residues" evidence="4">
    <location>
        <begin position="1048"/>
        <end position="1057"/>
    </location>
</feature>
<feature type="compositionally biased region" description="Polar residues" evidence="4">
    <location>
        <begin position="1286"/>
        <end position="1295"/>
    </location>
</feature>
<feature type="compositionally biased region" description="Low complexity" evidence="4">
    <location>
        <begin position="1268"/>
        <end position="1283"/>
    </location>
</feature>
<sequence length="1360" mass="153299">MPHLNIHLNPYPSTGYQNYAISGNATVHNLKTFPGIDVYTFDVGAVFNGNKNVINVRIPLQSLEVEGKFQYHIDANLQHNAQNNQYNSLVTISNKKDRETEMFEGFVADLLTRYLGKYIKTLNTENLKIGIWSGDVTLENLELKKRALENFNNLPFTVKEGFLGKLSIKIPWNNLKTEPVIIIIDKLYIVATPKSQDEWDEEDEQVKQTKKLDKLIVYESLKDEKKQLLNNLNSSTSGNNNNKSTSTSNSNNNNNNDSDVIEQPQRSSFTESLRNKIVDNIQISIYNVHIRFEDTITNPSKPPYCFGLTLEHLKAQSTNEDWQPTFLHTPHTLVHKLITLSNLSVYWDTNMESPLLQCGHINELVSKMSSLIHSKSDSKPLHNYLLHPVCGSLKLLINNSVLPNKLIPAFTFNFEFNEINLELESHQYVGIMALVEWFSILKKGEKYRKYKPKHGLRNNKDRWKFAIYCVLSDIKDRLSKWTPGFIEKRRKDRLEYILLYKQKKRKKILSEVNKLRLEQLEKEYRFEDLVYFRSLADAEMKGEDSFSKEKSALVTSSTLGGSSGIANNNNTNSTISSSNNNTTGTSSSSSSSPAGTITPNSPSTSPNSSSSSSSSVTSTTSSSTTTSNVNSSISSTPSNNTTTTSSSTIKSPSSTASGGGGWFGWLGWGNNSKSNVDDQDKILENLEFTDEQKRELYSTIDYDEHQVTKNIVYPKDYVKTRMNFTMTKGSIALRLARNNNSNKSGKRDDVVIVLSNVTIKLDKFVESLYFQTILETIHVEDRFTENTVYPILMGPLKSSLVNYNHNQNNNNNSNNNNNINFTNSTSSNSIFNNNSTSSYNNDDSSIIEATDDTGSELSDYHDTNETQPLFEMWIQENPLNSDANYFIFIETLPLEVVYSKSILDSVLEFFGNAPSNTLKDIEEAARNQIKIFKDRTTLRIQYELQNHKTVDLDININAPHILVPESFSDPDAPILVLDLGSFSLNSSNKSSNIEDYYIDDDDLDYNNHVDQHEVEDIQEILNRKKQQQQEEGEENSDKESNNNNDNDNNIKESDNSNKETNNGVGSENSSNGIADNENNNISINIGNTNTNADNNSKSGKSSNNSSANSSPKLESNNSHNNGHKNGILDEVKDPSNLLREISGSAGGSAEIDDSVPKYLYDLYELQLKNIQFFIISNKQSLPLVNRFDINFSIYKCIIQSQTLLTKLKLFGDLPSLDIQLSQETIEMLIRIFDSIAPNDMPPLPTPLQPTTSTPTVGMNDQTTETDNNDNANNDINNNNNNDNNGEKQQSTTTKPETAFRSEEETQFDLINTIEQLELNPQDQLPILMVYNTIFEIAIKILNLLQSKSRNMNNNSISKSK</sequence>
<comment type="function">
    <text evidence="3">Mediates the transfer of lipids between membranes at organelle contact sites.</text>
</comment>
<feature type="region of interest" description="Disordered" evidence="4">
    <location>
        <begin position="806"/>
        <end position="825"/>
    </location>
</feature>
<dbReference type="InterPro" id="IPR026854">
    <property type="entry name" value="VPS13_N"/>
</dbReference>
<name>D3BQV1_HETP5</name>
<dbReference type="RefSeq" id="XP_020428653.1">
    <property type="nucleotide sequence ID" value="XM_020581068.1"/>
</dbReference>
<feature type="region of interest" description="Disordered" evidence="4">
    <location>
        <begin position="1239"/>
        <end position="1302"/>
    </location>
</feature>
<feature type="compositionally biased region" description="Low complexity" evidence="4">
    <location>
        <begin position="231"/>
        <end position="256"/>
    </location>
</feature>
<evidence type="ECO:0000313" key="7">
    <source>
        <dbReference type="Proteomes" id="UP000001396"/>
    </source>
</evidence>
<evidence type="ECO:0000256" key="3">
    <source>
        <dbReference type="ARBA" id="ARBA00033718"/>
    </source>
</evidence>
<dbReference type="OMA" id="KSHEPRI"/>
<feature type="region of interest" description="Disordered" evidence="4">
    <location>
        <begin position="231"/>
        <end position="266"/>
    </location>
</feature>
<gene>
    <name evidence="6" type="ORF">PPL_10289</name>
</gene>
<dbReference type="Proteomes" id="UP000001396">
    <property type="component" value="Unassembled WGS sequence"/>
</dbReference>
<feature type="region of interest" description="Disordered" evidence="4">
    <location>
        <begin position="1023"/>
        <end position="1133"/>
    </location>
</feature>
<accession>D3BQV1</accession>
<dbReference type="GeneID" id="31365760"/>
<protein>
    <recommendedName>
        <fullName evidence="5">Chorein N-terminal domain-containing protein</fullName>
    </recommendedName>
</protein>
<reference evidence="6 7" key="1">
    <citation type="journal article" date="2011" name="Genome Res.">
        <title>Phylogeny-wide analysis of social amoeba genomes highlights ancient origins for complex intercellular communication.</title>
        <authorList>
            <person name="Heidel A.J."/>
            <person name="Lawal H.M."/>
            <person name="Felder M."/>
            <person name="Schilde C."/>
            <person name="Helps N.R."/>
            <person name="Tunggal B."/>
            <person name="Rivero F."/>
            <person name="John U."/>
            <person name="Schleicher M."/>
            <person name="Eichinger L."/>
            <person name="Platzer M."/>
            <person name="Noegel A.A."/>
            <person name="Schaap P."/>
            <person name="Gloeckner G."/>
        </authorList>
    </citation>
    <scope>NUCLEOTIDE SEQUENCE [LARGE SCALE GENOMIC DNA]</scope>
    <source>
        <strain evidence="7">ATCC 26659 / Pp 5 / PN500</strain>
    </source>
</reference>